<comment type="caution">
    <text evidence="10">The sequence shown here is derived from an EMBL/GenBank/DDBJ whole genome shotgun (WGS) entry which is preliminary data.</text>
</comment>
<evidence type="ECO:0000259" key="9">
    <source>
        <dbReference type="Pfam" id="PF00892"/>
    </source>
</evidence>
<feature type="transmembrane region" description="Helical" evidence="8">
    <location>
        <begin position="126"/>
        <end position="145"/>
    </location>
</feature>
<reference evidence="10 11" key="1">
    <citation type="submission" date="2024-01" db="EMBL/GenBank/DDBJ databases">
        <title>Genome assemblies of Stephania.</title>
        <authorList>
            <person name="Yang L."/>
        </authorList>
    </citation>
    <scope>NUCLEOTIDE SEQUENCE [LARGE SCALE GENOMIC DNA]</scope>
    <source>
        <strain evidence="10">JXDWG</strain>
        <tissue evidence="10">Leaf</tissue>
    </source>
</reference>
<accession>A0AAP0I305</accession>
<keyword evidence="5 8" id="KW-1133">Transmembrane helix</keyword>
<proteinExistence type="inferred from homology"/>
<feature type="transmembrane region" description="Helical" evidence="8">
    <location>
        <begin position="293"/>
        <end position="314"/>
    </location>
</feature>
<feature type="transmembrane region" description="Helical" evidence="8">
    <location>
        <begin position="343"/>
        <end position="362"/>
    </location>
</feature>
<evidence type="ECO:0000313" key="11">
    <source>
        <dbReference type="Proteomes" id="UP001419268"/>
    </source>
</evidence>
<evidence type="ECO:0000256" key="2">
    <source>
        <dbReference type="ARBA" id="ARBA00007635"/>
    </source>
</evidence>
<dbReference type="SUPFAM" id="SSF103481">
    <property type="entry name" value="Multidrug resistance efflux transporter EmrE"/>
    <property type="match status" value="1"/>
</dbReference>
<evidence type="ECO:0000256" key="4">
    <source>
        <dbReference type="ARBA" id="ARBA00022692"/>
    </source>
</evidence>
<dbReference type="InterPro" id="IPR051258">
    <property type="entry name" value="Diverse_Substrate_Transporter"/>
</dbReference>
<keyword evidence="11" id="KW-1185">Reference proteome</keyword>
<name>A0AAP0I305_9MAGN</name>
<comment type="subcellular location">
    <subcellularLocation>
        <location evidence="1">Cell membrane</location>
        <topology evidence="1">Multi-pass membrane protein</topology>
    </subcellularLocation>
</comment>
<feature type="transmembrane region" description="Helical" evidence="8">
    <location>
        <begin position="213"/>
        <end position="233"/>
    </location>
</feature>
<evidence type="ECO:0000256" key="6">
    <source>
        <dbReference type="ARBA" id="ARBA00023136"/>
    </source>
</evidence>
<dbReference type="EMBL" id="JBBNAG010000009">
    <property type="protein sequence ID" value="KAK9106094.1"/>
    <property type="molecule type" value="Genomic_DNA"/>
</dbReference>
<sequence length="465" mass="51098">MASPSTWRWSWRSSITTLTTTTDSSSITLSISPTPSILSFSTTKRPKRTPATPYIANLSIEHNSSSSNANKSDLKSNPPTQIGKSVGEGELVVGLPNLGRRRSDWRRELFGKRPLWSRIFFASKKVRSIILLNIITVVYASDIPVVKEVEAVMDPSAFTVVRFALSAIPFLPFVFQARNDVKTRNAGVELGFWVSLGYLMQALGLLTSDAGRASFLSLFTVILVPLLDGMLGATIPTRTWFGALMSVIGVTMLESSGSPPSVGDLLNFLSAVFFGVHMLRTEHISRSTKKENFLALLGYEVTVVAIMSATWYFIEGWVVGTHGWDTGSWTWKMVWDWMIEFPWIPALYTGVFSTGFCLWVEMSAMLDISATETAIIYGLEPVWGASFAWFLLGERWGLTGWIGAALVLGGSLTVQIFGSSPTDNTKEESTRKVDQLLVSDKRKGLSASPVPVHSGKNVTDIIGKK</sequence>
<dbReference type="InterPro" id="IPR000620">
    <property type="entry name" value="EamA_dom"/>
</dbReference>
<evidence type="ECO:0000256" key="5">
    <source>
        <dbReference type="ARBA" id="ARBA00022989"/>
    </source>
</evidence>
<feature type="domain" description="EamA" evidence="9">
    <location>
        <begin position="263"/>
        <end position="412"/>
    </location>
</feature>
<feature type="region of interest" description="Disordered" evidence="7">
    <location>
        <begin position="63"/>
        <end position="85"/>
    </location>
</feature>
<evidence type="ECO:0000313" key="10">
    <source>
        <dbReference type="EMBL" id="KAK9106094.1"/>
    </source>
</evidence>
<protein>
    <recommendedName>
        <fullName evidence="9">EamA domain-containing protein</fullName>
    </recommendedName>
</protein>
<dbReference type="GO" id="GO:0005886">
    <property type="term" value="C:plasma membrane"/>
    <property type="evidence" value="ECO:0007669"/>
    <property type="project" value="UniProtKB-SubCell"/>
</dbReference>
<organism evidence="10 11">
    <name type="scientific">Stephania cephalantha</name>
    <dbReference type="NCBI Taxonomy" id="152367"/>
    <lineage>
        <taxon>Eukaryota</taxon>
        <taxon>Viridiplantae</taxon>
        <taxon>Streptophyta</taxon>
        <taxon>Embryophyta</taxon>
        <taxon>Tracheophyta</taxon>
        <taxon>Spermatophyta</taxon>
        <taxon>Magnoliopsida</taxon>
        <taxon>Ranunculales</taxon>
        <taxon>Menispermaceae</taxon>
        <taxon>Menispermoideae</taxon>
        <taxon>Cissampelideae</taxon>
        <taxon>Stephania</taxon>
    </lineage>
</organism>
<evidence type="ECO:0000256" key="3">
    <source>
        <dbReference type="ARBA" id="ARBA00022475"/>
    </source>
</evidence>
<feature type="transmembrane region" description="Helical" evidence="8">
    <location>
        <begin position="157"/>
        <end position="175"/>
    </location>
</feature>
<dbReference type="Proteomes" id="UP001419268">
    <property type="component" value="Unassembled WGS sequence"/>
</dbReference>
<evidence type="ECO:0000256" key="7">
    <source>
        <dbReference type="SAM" id="MobiDB-lite"/>
    </source>
</evidence>
<evidence type="ECO:0000256" key="8">
    <source>
        <dbReference type="SAM" id="Phobius"/>
    </source>
</evidence>
<comment type="similarity">
    <text evidence="2">Belongs to the drug/metabolite transporter (DMT) superfamily. Plant drug/metabolite exporter (P-DME) (TC 2.A.7.4) family.</text>
</comment>
<feature type="domain" description="EamA" evidence="9">
    <location>
        <begin position="129"/>
        <end position="253"/>
    </location>
</feature>
<keyword evidence="4 8" id="KW-0812">Transmembrane</keyword>
<keyword evidence="6 8" id="KW-0472">Membrane</keyword>
<feature type="transmembrane region" description="Helical" evidence="8">
    <location>
        <begin position="374"/>
        <end position="392"/>
    </location>
</feature>
<feature type="transmembrane region" description="Helical" evidence="8">
    <location>
        <begin position="265"/>
        <end position="281"/>
    </location>
</feature>
<dbReference type="InterPro" id="IPR037185">
    <property type="entry name" value="EmrE-like"/>
</dbReference>
<dbReference type="Pfam" id="PF00892">
    <property type="entry name" value="EamA"/>
    <property type="match status" value="2"/>
</dbReference>
<feature type="compositionally biased region" description="Polar residues" evidence="7">
    <location>
        <begin position="63"/>
        <end position="83"/>
    </location>
</feature>
<keyword evidence="3" id="KW-1003">Cell membrane</keyword>
<dbReference type="PANTHER" id="PTHR42920">
    <property type="entry name" value="OS03G0707200 PROTEIN-RELATED"/>
    <property type="match status" value="1"/>
</dbReference>
<dbReference type="PANTHER" id="PTHR42920:SF26">
    <property type="entry name" value="OS03G0707200 PROTEIN"/>
    <property type="match status" value="1"/>
</dbReference>
<dbReference type="AlphaFoldDB" id="A0AAP0I305"/>
<gene>
    <name evidence="10" type="ORF">Scep_022938</name>
</gene>
<evidence type="ECO:0000256" key="1">
    <source>
        <dbReference type="ARBA" id="ARBA00004651"/>
    </source>
</evidence>
<feature type="transmembrane region" description="Helical" evidence="8">
    <location>
        <begin position="398"/>
        <end position="417"/>
    </location>
</feature>